<dbReference type="SUPFAM" id="SSF53756">
    <property type="entry name" value="UDP-Glycosyltransferase/glycogen phosphorylase"/>
    <property type="match status" value="1"/>
</dbReference>
<protein>
    <submittedName>
        <fullName evidence="6">Glycosyltransferase family 4 protein</fullName>
    </submittedName>
</protein>
<keyword evidence="7" id="KW-1185">Reference proteome</keyword>
<name>A0ABP6T0X4_9ACTN</name>
<feature type="domain" description="Glycosyltransferase subfamily 4-like N-terminal" evidence="5">
    <location>
        <begin position="23"/>
        <end position="181"/>
    </location>
</feature>
<feature type="domain" description="Glycosyl transferase family 1" evidence="4">
    <location>
        <begin position="193"/>
        <end position="348"/>
    </location>
</feature>
<sequence length="371" mass="41007">METAALPAVLILNWRDLRNPEGGGSELYAEQVAAALARRGHPVTIMCAAHEHGKPEEVTPDGVRIVRRGGRHTVYARAAWEYLRGRLGRPAMVVDVQNGLPFLSRLYARTPVVLLVHHVHREQWRVVLGPVAARFGWWVESWLSPRVHRTCRYVAVSESTRGELTELGVDADRITIIHNGTPPPDPRPRARASAPTLLVLGRLVPHKRVEVALRAVQRLAAEHPDVRLVVAGQGWWLDPLREEAARLGISERVRFAGFVDEDEKQRLLAESWAMLVPSLKEGWGLSVIEAAAHGTPAIAFRNAGGVAESVVDGETGFLADDEDEFIEHCARLVKDDGLRTSMGEAARAHASRFTWDETGKRFAALVDEITG</sequence>
<evidence type="ECO:0000313" key="6">
    <source>
        <dbReference type="EMBL" id="GAA3389786.1"/>
    </source>
</evidence>
<dbReference type="InterPro" id="IPR001296">
    <property type="entry name" value="Glyco_trans_1"/>
</dbReference>
<keyword evidence="2" id="KW-0328">Glycosyltransferase</keyword>
<evidence type="ECO:0000313" key="7">
    <source>
        <dbReference type="Proteomes" id="UP001501676"/>
    </source>
</evidence>
<comment type="similarity">
    <text evidence="1">Belongs to the glycosyltransferase group 1 family. Glycosyltransferase 4 subfamily.</text>
</comment>
<dbReference type="Proteomes" id="UP001501676">
    <property type="component" value="Unassembled WGS sequence"/>
</dbReference>
<dbReference type="PANTHER" id="PTHR12526">
    <property type="entry name" value="GLYCOSYLTRANSFERASE"/>
    <property type="match status" value="1"/>
</dbReference>
<evidence type="ECO:0000256" key="2">
    <source>
        <dbReference type="ARBA" id="ARBA00022676"/>
    </source>
</evidence>
<dbReference type="EMBL" id="BAAAYN010000026">
    <property type="protein sequence ID" value="GAA3389786.1"/>
    <property type="molecule type" value="Genomic_DNA"/>
</dbReference>
<comment type="caution">
    <text evidence="6">The sequence shown here is derived from an EMBL/GenBank/DDBJ whole genome shotgun (WGS) entry which is preliminary data.</text>
</comment>
<dbReference type="Pfam" id="PF00534">
    <property type="entry name" value="Glycos_transf_1"/>
    <property type="match status" value="1"/>
</dbReference>
<evidence type="ECO:0000259" key="5">
    <source>
        <dbReference type="Pfam" id="PF13439"/>
    </source>
</evidence>
<dbReference type="PANTHER" id="PTHR12526:SF640">
    <property type="entry name" value="COLANIC ACID BIOSYNTHESIS GLYCOSYLTRANSFERASE WCAL-RELATED"/>
    <property type="match status" value="1"/>
</dbReference>
<organism evidence="6 7">
    <name type="scientific">Cryptosporangium minutisporangium</name>
    <dbReference type="NCBI Taxonomy" id="113569"/>
    <lineage>
        <taxon>Bacteria</taxon>
        <taxon>Bacillati</taxon>
        <taxon>Actinomycetota</taxon>
        <taxon>Actinomycetes</taxon>
        <taxon>Cryptosporangiales</taxon>
        <taxon>Cryptosporangiaceae</taxon>
        <taxon>Cryptosporangium</taxon>
    </lineage>
</organism>
<dbReference type="Pfam" id="PF13439">
    <property type="entry name" value="Glyco_transf_4"/>
    <property type="match status" value="1"/>
</dbReference>
<dbReference type="Gene3D" id="3.40.50.2000">
    <property type="entry name" value="Glycogen Phosphorylase B"/>
    <property type="match status" value="2"/>
</dbReference>
<evidence type="ECO:0000256" key="1">
    <source>
        <dbReference type="ARBA" id="ARBA00009481"/>
    </source>
</evidence>
<accession>A0ABP6T0X4</accession>
<gene>
    <name evidence="6" type="ORF">GCM10020369_41250</name>
</gene>
<evidence type="ECO:0000256" key="3">
    <source>
        <dbReference type="ARBA" id="ARBA00022679"/>
    </source>
</evidence>
<evidence type="ECO:0000259" key="4">
    <source>
        <dbReference type="Pfam" id="PF00534"/>
    </source>
</evidence>
<proteinExistence type="inferred from homology"/>
<dbReference type="InterPro" id="IPR028098">
    <property type="entry name" value="Glyco_trans_4-like_N"/>
</dbReference>
<dbReference type="CDD" id="cd03801">
    <property type="entry name" value="GT4_PimA-like"/>
    <property type="match status" value="1"/>
</dbReference>
<reference evidence="7" key="1">
    <citation type="journal article" date="2019" name="Int. J. Syst. Evol. Microbiol.">
        <title>The Global Catalogue of Microorganisms (GCM) 10K type strain sequencing project: providing services to taxonomists for standard genome sequencing and annotation.</title>
        <authorList>
            <consortium name="The Broad Institute Genomics Platform"/>
            <consortium name="The Broad Institute Genome Sequencing Center for Infectious Disease"/>
            <person name="Wu L."/>
            <person name="Ma J."/>
        </authorList>
    </citation>
    <scope>NUCLEOTIDE SEQUENCE [LARGE SCALE GENOMIC DNA]</scope>
    <source>
        <strain evidence="7">JCM 9458</strain>
    </source>
</reference>
<keyword evidence="3" id="KW-0808">Transferase</keyword>